<accession>A0ABX1SHK0</accession>
<keyword evidence="3" id="KW-1185">Reference proteome</keyword>
<protein>
    <submittedName>
        <fullName evidence="2">Alpha/beta hydrolase</fullName>
    </submittedName>
</protein>
<evidence type="ECO:0000313" key="3">
    <source>
        <dbReference type="Proteomes" id="UP000820669"/>
    </source>
</evidence>
<gene>
    <name evidence="2" type="ORF">HF526_24240</name>
</gene>
<evidence type="ECO:0000259" key="1">
    <source>
        <dbReference type="Pfam" id="PF12146"/>
    </source>
</evidence>
<dbReference type="Pfam" id="PF12146">
    <property type="entry name" value="Hydrolase_4"/>
    <property type="match status" value="1"/>
</dbReference>
<dbReference type="InterPro" id="IPR029058">
    <property type="entry name" value="AB_hydrolase_fold"/>
</dbReference>
<dbReference type="PANTHER" id="PTHR11614">
    <property type="entry name" value="PHOSPHOLIPASE-RELATED"/>
    <property type="match status" value="1"/>
</dbReference>
<name>A0ABX1SHK0_9PSEU</name>
<keyword evidence="2" id="KW-0378">Hydrolase</keyword>
<dbReference type="GO" id="GO:0016787">
    <property type="term" value="F:hydrolase activity"/>
    <property type="evidence" value="ECO:0007669"/>
    <property type="project" value="UniProtKB-KW"/>
</dbReference>
<evidence type="ECO:0000313" key="2">
    <source>
        <dbReference type="EMBL" id="NMI00395.1"/>
    </source>
</evidence>
<sequence>MGTQQVEGRLAGVGGIELFWQGWLPGNGVAPTGVLLVCHGLGEHSGRYGNVVETLVPDGWAVYGVDHRGHGRSGGRRAHLARYTDFLTDYDTFRRHVVARHEGLPVFLLGHSMGGQIALAYALDHQDDLRGLVLSAPALASNAVPKAAVPVLKLLARVAPTLRPAGIDGTKISKDPAVVAAYRADALVYDGNPTLGLSSALFAQFDLLPERARALRLPLLLQHGTADVLTEPAGSRLLESTSGSPDQTVRWYDGLWHEIYNEPERERPLTDLRDWLTAHR</sequence>
<feature type="domain" description="Serine aminopeptidase S33" evidence="1">
    <location>
        <begin position="31"/>
        <end position="264"/>
    </location>
</feature>
<dbReference type="RefSeq" id="WP_169383870.1">
    <property type="nucleotide sequence ID" value="NZ_JAAXLA010000055.1"/>
</dbReference>
<dbReference type="Gene3D" id="3.40.50.1820">
    <property type="entry name" value="alpha/beta hydrolase"/>
    <property type="match status" value="1"/>
</dbReference>
<comment type="caution">
    <text evidence="2">The sequence shown here is derived from an EMBL/GenBank/DDBJ whole genome shotgun (WGS) entry which is preliminary data.</text>
</comment>
<dbReference type="SUPFAM" id="SSF53474">
    <property type="entry name" value="alpha/beta-Hydrolases"/>
    <property type="match status" value="1"/>
</dbReference>
<proteinExistence type="predicted"/>
<dbReference type="EMBL" id="JAAXLA010000055">
    <property type="protein sequence ID" value="NMI00395.1"/>
    <property type="molecule type" value="Genomic_DNA"/>
</dbReference>
<reference evidence="2 3" key="1">
    <citation type="submission" date="2020-04" db="EMBL/GenBank/DDBJ databases">
        <authorList>
            <person name="Klaysubun C."/>
            <person name="Duangmal K."/>
            <person name="Lipun K."/>
        </authorList>
    </citation>
    <scope>NUCLEOTIDE SEQUENCE [LARGE SCALE GENOMIC DNA]</scope>
    <source>
        <strain evidence="2 3">K10HN5</strain>
    </source>
</reference>
<dbReference type="Proteomes" id="UP000820669">
    <property type="component" value="Unassembled WGS sequence"/>
</dbReference>
<dbReference type="InterPro" id="IPR022742">
    <property type="entry name" value="Hydrolase_4"/>
</dbReference>
<organism evidence="2 3">
    <name type="scientific">Pseudonocardia acidicola</name>
    <dbReference type="NCBI Taxonomy" id="2724939"/>
    <lineage>
        <taxon>Bacteria</taxon>
        <taxon>Bacillati</taxon>
        <taxon>Actinomycetota</taxon>
        <taxon>Actinomycetes</taxon>
        <taxon>Pseudonocardiales</taxon>
        <taxon>Pseudonocardiaceae</taxon>
        <taxon>Pseudonocardia</taxon>
    </lineage>
</organism>
<dbReference type="InterPro" id="IPR051044">
    <property type="entry name" value="MAG_DAG_Lipase"/>
</dbReference>